<evidence type="ECO:0000313" key="2">
    <source>
        <dbReference type="EMBL" id="AJA91701.1"/>
    </source>
</evidence>
<dbReference type="Proteomes" id="UP000202129">
    <property type="component" value="Segment"/>
</dbReference>
<dbReference type="InterPro" id="IPR016658">
    <property type="entry name" value="DNA_primase_LEF1"/>
</dbReference>
<dbReference type="GeneID" id="1463405"/>
<organismHost>
    <name type="scientific">Adoxophyes</name>
    <dbReference type="NCBI Taxonomy" id="85584"/>
</organismHost>
<organism evidence="1 3">
    <name type="scientific">Adoxophyes orana granulovirus</name>
    <name type="common">AoGV</name>
    <dbReference type="NCBI Taxonomy" id="170617"/>
    <lineage>
        <taxon>Viruses</taxon>
        <taxon>Viruses incertae sedis</taxon>
        <taxon>Naldaviricetes</taxon>
        <taxon>Lefavirales</taxon>
        <taxon>Baculoviridae</taxon>
        <taxon>Betabaculovirus</taxon>
        <taxon>Betabaculovirus adoranae</taxon>
    </lineage>
</organism>
<evidence type="ECO:0000313" key="1">
    <source>
        <dbReference type="EMBL" id="AAP85699.1"/>
    </source>
</evidence>
<dbReference type="EMBL" id="AF547984">
    <property type="protein sequence ID" value="AAP85699.1"/>
    <property type="molecule type" value="Genomic_DNA"/>
</dbReference>
<proteinExistence type="predicted"/>
<keyword evidence="3" id="KW-1185">Reference proteome</keyword>
<reference evidence="2" key="2">
    <citation type="journal article" date="2015" name="J. Gen. Virol.">
        <title>Isolation of an Adoxophyes orana granulovirus (AdorGV) occlusion body morphology mutant: biological activity, genome sequence and relationship to other isolates of AdorGV.</title>
        <authorList>
            <person name="Nakai M."/>
            <person name="Harrison R.L."/>
            <person name="Uchida H."/>
            <person name="Ukuda R."/>
            <person name="Hikihara S."/>
            <person name="Ishii K."/>
            <person name="Kunimi Y."/>
        </authorList>
    </citation>
    <scope>NUCLEOTIDE SEQUENCE</scope>
    <source>
        <strain evidence="2">Miyazaki</strain>
    </source>
</reference>
<sequence length="233" mass="28092">MSTPLYTKEQLVKMWNSVRYKEDRFWAFMTANGSWVHSNVTYADFDKFYEAVRLHKAQDVHVKMLVDGAREWVIDVDHDENDFEKIKLKNMIAHATFSYFFGDNCTRIMYTGNRGLHIWLDEEQFDMRAVYELRMFYYENILKVTNFNIPRNLYQNRSMGDCFFRSVQNNKWIVRQIKNLYPHLNCDNHAALLKEFYPHVDKQVFVSNKQIRAPYSYNSKGKRFSNDHILLFE</sequence>
<protein>
    <submittedName>
        <fullName evidence="2">Late expression factor 1</fullName>
    </submittedName>
    <submittedName>
        <fullName evidence="1">Lef-1</fullName>
    </submittedName>
</protein>
<evidence type="ECO:0000313" key="3">
    <source>
        <dbReference type="Proteomes" id="UP000202129"/>
    </source>
</evidence>
<dbReference type="PIRSF" id="PIRSF016433">
    <property type="entry name" value="Viral_DNA_prim"/>
    <property type="match status" value="1"/>
</dbReference>
<accession>Q7T9V3</accession>
<dbReference type="SUPFAM" id="SSF56747">
    <property type="entry name" value="Prim-pol domain"/>
    <property type="match status" value="1"/>
</dbReference>
<dbReference type="RefSeq" id="NP_872516.1">
    <property type="nucleotide sequence ID" value="NC_005038.1"/>
</dbReference>
<gene>
    <name evidence="1" type="primary">lef-1</name>
</gene>
<dbReference type="KEGG" id="vg:1463405"/>
<reference evidence="1 3" key="1">
    <citation type="journal article" date="2003" name="Virology">
        <title>The complete sequence of the Adoxophyes orana granulovirus genome.</title>
        <authorList>
            <person name="Wormleaton S."/>
            <person name="Kuzio J."/>
            <person name="Winstanley D."/>
        </authorList>
    </citation>
    <scope>NUCLEOTIDE SEQUENCE [LARGE SCALE GENOMIC DNA]</scope>
</reference>
<dbReference type="EMBL" id="KM226332">
    <property type="protein sequence ID" value="AJA91701.1"/>
    <property type="molecule type" value="Genomic_DNA"/>
</dbReference>
<dbReference type="OrthoDB" id="18354at10239"/>
<name>Q7T9V3_GVAO</name>